<gene>
    <name evidence="1" type="ORF">BAE44_0012308</name>
</gene>
<proteinExistence type="predicted"/>
<dbReference type="PANTHER" id="PTHR33286:SF44">
    <property type="entry name" value="5A2 PROTEIN"/>
    <property type="match status" value="1"/>
</dbReference>
<dbReference type="EMBL" id="LWDX02034098">
    <property type="protein sequence ID" value="OEL26678.1"/>
    <property type="molecule type" value="Genomic_DNA"/>
</dbReference>
<sequence>HDAHKIKHHCRGSILTVGPYEPPIDDCLHVCRRSDMPCRCRVLTHKDEHLVSAVKLVQLARDCGYPWQEGSKRGSWTVPPPLSPPP</sequence>
<dbReference type="OrthoDB" id="635304at2759"/>
<evidence type="ECO:0000313" key="2">
    <source>
        <dbReference type="Proteomes" id="UP000095767"/>
    </source>
</evidence>
<organism evidence="1 2">
    <name type="scientific">Dichanthelium oligosanthes</name>
    <dbReference type="NCBI Taxonomy" id="888268"/>
    <lineage>
        <taxon>Eukaryota</taxon>
        <taxon>Viridiplantae</taxon>
        <taxon>Streptophyta</taxon>
        <taxon>Embryophyta</taxon>
        <taxon>Tracheophyta</taxon>
        <taxon>Spermatophyta</taxon>
        <taxon>Magnoliopsida</taxon>
        <taxon>Liliopsida</taxon>
        <taxon>Poales</taxon>
        <taxon>Poaceae</taxon>
        <taxon>PACMAD clade</taxon>
        <taxon>Panicoideae</taxon>
        <taxon>Panicodae</taxon>
        <taxon>Paniceae</taxon>
        <taxon>Dichantheliinae</taxon>
        <taxon>Dichanthelium</taxon>
    </lineage>
</organism>
<dbReference type="PANTHER" id="PTHR33286">
    <property type="entry name" value="BIFUNCTIONAL INHIBITOR/LIPID-TRANSFER PROTEIN/SEED STORAGE 2S ALBUMIN SUPERFAMILY PROTEIN"/>
    <property type="match status" value="1"/>
</dbReference>
<evidence type="ECO:0000313" key="1">
    <source>
        <dbReference type="EMBL" id="OEL26678.1"/>
    </source>
</evidence>
<name>A0A1E5VNI0_9POAL</name>
<protein>
    <recommendedName>
        <fullName evidence="3">Bifunctional inhibitor/plant lipid transfer protein/seed storage helical domain-containing protein</fullName>
    </recommendedName>
</protein>
<accession>A0A1E5VNI0</accession>
<keyword evidence="2" id="KW-1185">Reference proteome</keyword>
<dbReference type="AlphaFoldDB" id="A0A1E5VNI0"/>
<evidence type="ECO:0008006" key="3">
    <source>
        <dbReference type="Google" id="ProtNLM"/>
    </source>
</evidence>
<dbReference type="Proteomes" id="UP000095767">
    <property type="component" value="Unassembled WGS sequence"/>
</dbReference>
<comment type="caution">
    <text evidence="1">The sequence shown here is derived from an EMBL/GenBank/DDBJ whole genome shotgun (WGS) entry which is preliminary data.</text>
</comment>
<reference evidence="1 2" key="1">
    <citation type="submission" date="2016-09" db="EMBL/GenBank/DDBJ databases">
        <title>The draft genome of Dichanthelium oligosanthes: A C3 panicoid grass species.</title>
        <authorList>
            <person name="Studer A.J."/>
            <person name="Schnable J.C."/>
            <person name="Brutnell T.P."/>
        </authorList>
    </citation>
    <scope>NUCLEOTIDE SEQUENCE [LARGE SCALE GENOMIC DNA]</scope>
    <source>
        <strain evidence="2">cv. Kellogg 1175</strain>
        <tissue evidence="1">Leaf</tissue>
    </source>
</reference>
<feature type="non-terminal residue" evidence="1">
    <location>
        <position position="1"/>
    </location>
</feature>